<feature type="compositionally biased region" description="Polar residues" evidence="1">
    <location>
        <begin position="47"/>
        <end position="60"/>
    </location>
</feature>
<keyword evidence="3" id="KW-1185">Reference proteome</keyword>
<evidence type="ECO:0000313" key="2">
    <source>
        <dbReference type="EMBL" id="KDN52810.1"/>
    </source>
</evidence>
<name>A0A066WQB2_TILAU</name>
<evidence type="ECO:0000256" key="1">
    <source>
        <dbReference type="SAM" id="MobiDB-lite"/>
    </source>
</evidence>
<gene>
    <name evidence="2" type="ORF">K437DRAFT_148809</name>
</gene>
<sequence length="301" mass="32985">MAQDVCEGTPDSNRVGYSQGWISAGRIVEMMDGSTRQISVPPPSCRQAHSSHGPFQTVPTTWRPGSPPSLAIRTPSSTFIRRAAVRKGMHASCSAADAHLCRTVPRTTGLHLVKSPDLSPHTIPAARDAGKRGNGERERERERESVCVCVCVLYSVHTVHTKGWCDICACIQPHVIVIPPYPVEIRPSAGKENARAPVRQAVPFAPVCPIPKSHILVPSPGRSFNWFLSLSLACVLPKLSVKCGWLWLPLLLPWPQLLLRSDMVHSLEKVVALPSVAAVHPCLSHSAATKRRGRYHHPRPR</sequence>
<comment type="caution">
    <text evidence="2">The sequence shown here is derived from an EMBL/GenBank/DDBJ whole genome shotgun (WGS) entry which is preliminary data.</text>
</comment>
<dbReference type="RefSeq" id="XP_013245649.1">
    <property type="nucleotide sequence ID" value="XM_013390195.1"/>
</dbReference>
<evidence type="ECO:0000313" key="3">
    <source>
        <dbReference type="Proteomes" id="UP000027361"/>
    </source>
</evidence>
<dbReference type="EMBL" id="JMSN01000006">
    <property type="protein sequence ID" value="KDN52810.1"/>
    <property type="molecule type" value="Genomic_DNA"/>
</dbReference>
<reference evidence="2 3" key="1">
    <citation type="submission" date="2014-05" db="EMBL/GenBank/DDBJ databases">
        <title>Draft genome sequence of a rare smut relative, Tilletiaria anomala UBC 951.</title>
        <authorList>
            <consortium name="DOE Joint Genome Institute"/>
            <person name="Toome M."/>
            <person name="Kuo A."/>
            <person name="Henrissat B."/>
            <person name="Lipzen A."/>
            <person name="Tritt A."/>
            <person name="Yoshinaga Y."/>
            <person name="Zane M."/>
            <person name="Barry K."/>
            <person name="Grigoriev I.V."/>
            <person name="Spatafora J.W."/>
            <person name="Aimea M.C."/>
        </authorList>
    </citation>
    <scope>NUCLEOTIDE SEQUENCE [LARGE SCALE GENOMIC DNA]</scope>
    <source>
        <strain evidence="2 3">UBC 951</strain>
    </source>
</reference>
<dbReference type="Proteomes" id="UP000027361">
    <property type="component" value="Unassembled WGS sequence"/>
</dbReference>
<protein>
    <submittedName>
        <fullName evidence="2">Uncharacterized protein</fullName>
    </submittedName>
</protein>
<feature type="region of interest" description="Disordered" evidence="1">
    <location>
        <begin position="112"/>
        <end position="138"/>
    </location>
</feature>
<proteinExistence type="predicted"/>
<accession>A0A066WQB2</accession>
<dbReference type="InParanoid" id="A0A066WQB2"/>
<feature type="region of interest" description="Disordered" evidence="1">
    <location>
        <begin position="36"/>
        <end position="70"/>
    </location>
</feature>
<dbReference type="HOGENOM" id="CLU_924969_0_0_1"/>
<organism evidence="2 3">
    <name type="scientific">Tilletiaria anomala (strain ATCC 24038 / CBS 436.72 / UBC 951)</name>
    <dbReference type="NCBI Taxonomy" id="1037660"/>
    <lineage>
        <taxon>Eukaryota</taxon>
        <taxon>Fungi</taxon>
        <taxon>Dikarya</taxon>
        <taxon>Basidiomycota</taxon>
        <taxon>Ustilaginomycotina</taxon>
        <taxon>Exobasidiomycetes</taxon>
        <taxon>Georgefischeriales</taxon>
        <taxon>Tilletiariaceae</taxon>
        <taxon>Tilletiaria</taxon>
    </lineage>
</organism>
<dbReference type="GeneID" id="25261614"/>
<dbReference type="AlphaFoldDB" id="A0A066WQB2"/>
<feature type="compositionally biased region" description="Basic and acidic residues" evidence="1">
    <location>
        <begin position="128"/>
        <end position="138"/>
    </location>
</feature>